<evidence type="ECO:0000259" key="2">
    <source>
        <dbReference type="Pfam" id="PF13699"/>
    </source>
</evidence>
<evidence type="ECO:0000256" key="1">
    <source>
        <dbReference type="SAM" id="MobiDB-lite"/>
    </source>
</evidence>
<evidence type="ECO:0000313" key="3">
    <source>
        <dbReference type="EMBL" id="USH01701.1"/>
    </source>
</evidence>
<keyword evidence="4" id="KW-1185">Reference proteome</keyword>
<reference evidence="3" key="1">
    <citation type="submission" date="2021-08" db="EMBL/GenBank/DDBJ databases">
        <authorList>
            <person name="Sakaguchi M."/>
            <person name="Kikuchi T."/>
            <person name="Urbanczyk H."/>
        </authorList>
    </citation>
    <scope>NUCLEOTIDE SEQUENCE</scope>
    <source>
        <strain evidence="3">020920N</strain>
    </source>
</reference>
<organism evidence="3 4">
    <name type="scientific">Grimontia kaedaensis</name>
    <dbReference type="NCBI Taxonomy" id="2872157"/>
    <lineage>
        <taxon>Bacteria</taxon>
        <taxon>Pseudomonadati</taxon>
        <taxon>Pseudomonadota</taxon>
        <taxon>Gammaproteobacteria</taxon>
        <taxon>Vibrionales</taxon>
        <taxon>Vibrionaceae</taxon>
        <taxon>Grimontia</taxon>
    </lineage>
</organism>
<evidence type="ECO:0000313" key="4">
    <source>
        <dbReference type="Proteomes" id="UP001056255"/>
    </source>
</evidence>
<dbReference type="RefSeq" id="WP_251876177.1">
    <property type="nucleotide sequence ID" value="NZ_CP082275.1"/>
</dbReference>
<sequence length="422" mass="46108">MYSVELSTNEKKPCACPKCAANQAQASPLRHKKSEILSKPKSLMIATGHDQFEQEADRMANNVVSMSQPLVSPRHNIGQVARSGTVHRSASLPITNFSSSAARSTEAPDIVHQALGEKGRPLDNETQSFMSSRFGYNFSSVRVHTSRLAGLSAEAIGANAYTSGNHIVFSPQQYAPGTDVGKRLIAHELTHVIQQQNASATTGKIQKQANNKSASPKTSPAPVCGPDVTQQVKNAVSRTGSTFGGWPKKDREDHCDALDSYKTGGFAWDIFELHNNAWIYQNYRPACATKGANPPCGSTVEVDSECSYAGSPNYVIYGKMCKLCYDHYKAQSNTSGMKRFTKSEMKSWINYYKGTGITPWGTPSGNFIPSTEWAVAGYDGWPGVSSPKGDRPTCNPTCPTAYKGRNFRVAWFRYSNAKRTFI</sequence>
<protein>
    <submittedName>
        <fullName evidence="3">DUF4157 domain-containing protein</fullName>
    </submittedName>
</protein>
<accession>A0ABY4WTM3</accession>
<dbReference type="InterPro" id="IPR025295">
    <property type="entry name" value="eCIS_core_dom"/>
</dbReference>
<gene>
    <name evidence="3" type="ORF">K6Q96_12520</name>
</gene>
<dbReference type="EMBL" id="CP082275">
    <property type="protein sequence ID" value="USH01701.1"/>
    <property type="molecule type" value="Genomic_DNA"/>
</dbReference>
<dbReference type="Proteomes" id="UP001056255">
    <property type="component" value="Chromosome I"/>
</dbReference>
<feature type="domain" description="eCIS core" evidence="2">
    <location>
        <begin position="121"/>
        <end position="198"/>
    </location>
</feature>
<feature type="region of interest" description="Disordered" evidence="1">
    <location>
        <begin position="197"/>
        <end position="227"/>
    </location>
</feature>
<name>A0ABY4WTM3_9GAMM</name>
<proteinExistence type="predicted"/>
<dbReference type="Pfam" id="PF13699">
    <property type="entry name" value="eCIS_core"/>
    <property type="match status" value="1"/>
</dbReference>
<feature type="compositionally biased region" description="Polar residues" evidence="1">
    <location>
        <begin position="197"/>
        <end position="218"/>
    </location>
</feature>